<reference evidence="1" key="2">
    <citation type="journal article" date="2015" name="Data Brief">
        <title>Shoot transcriptome of the giant reed, Arundo donax.</title>
        <authorList>
            <person name="Barrero R.A."/>
            <person name="Guerrero F.D."/>
            <person name="Moolhuijzen P."/>
            <person name="Goolsby J.A."/>
            <person name="Tidwell J."/>
            <person name="Bellgard S.E."/>
            <person name="Bellgard M.I."/>
        </authorList>
    </citation>
    <scope>NUCLEOTIDE SEQUENCE</scope>
    <source>
        <tissue evidence="1">Shoot tissue taken approximately 20 cm above the soil surface</tissue>
    </source>
</reference>
<dbReference type="EMBL" id="GBRH01236719">
    <property type="protein sequence ID" value="JAD61176.1"/>
    <property type="molecule type" value="Transcribed_RNA"/>
</dbReference>
<sequence length="64" mass="7411">MGWNGSIFQSQAIYTSSFAITVQFTSRHNAEKSTLTTVYGPCQRQERDVFIQWMHDLEVPIDEN</sequence>
<reference evidence="1" key="1">
    <citation type="submission" date="2014-09" db="EMBL/GenBank/DDBJ databases">
        <authorList>
            <person name="Magalhaes I.L.F."/>
            <person name="Oliveira U."/>
            <person name="Santos F.R."/>
            <person name="Vidigal T.H.D.A."/>
            <person name="Brescovit A.D."/>
            <person name="Santos A.J."/>
        </authorList>
    </citation>
    <scope>NUCLEOTIDE SEQUENCE</scope>
    <source>
        <tissue evidence="1">Shoot tissue taken approximately 20 cm above the soil surface</tissue>
    </source>
</reference>
<accession>A0A0A9BCX6</accession>
<dbReference type="AlphaFoldDB" id="A0A0A9BCX6"/>
<evidence type="ECO:0000313" key="1">
    <source>
        <dbReference type="EMBL" id="JAD61176.1"/>
    </source>
</evidence>
<organism evidence="1">
    <name type="scientific">Arundo donax</name>
    <name type="common">Giant reed</name>
    <name type="synonym">Donax arundinaceus</name>
    <dbReference type="NCBI Taxonomy" id="35708"/>
    <lineage>
        <taxon>Eukaryota</taxon>
        <taxon>Viridiplantae</taxon>
        <taxon>Streptophyta</taxon>
        <taxon>Embryophyta</taxon>
        <taxon>Tracheophyta</taxon>
        <taxon>Spermatophyta</taxon>
        <taxon>Magnoliopsida</taxon>
        <taxon>Liliopsida</taxon>
        <taxon>Poales</taxon>
        <taxon>Poaceae</taxon>
        <taxon>PACMAD clade</taxon>
        <taxon>Arundinoideae</taxon>
        <taxon>Arundineae</taxon>
        <taxon>Arundo</taxon>
    </lineage>
</organism>
<protein>
    <submittedName>
        <fullName evidence="1">Uncharacterized protein</fullName>
    </submittedName>
</protein>
<name>A0A0A9BCX6_ARUDO</name>
<proteinExistence type="predicted"/>